<dbReference type="SUPFAM" id="SSF52540">
    <property type="entry name" value="P-loop containing nucleoside triphosphate hydrolases"/>
    <property type="match status" value="2"/>
</dbReference>
<evidence type="ECO:0000256" key="2">
    <source>
        <dbReference type="ARBA" id="ARBA00022741"/>
    </source>
</evidence>
<keyword evidence="6" id="KW-1185">Reference proteome</keyword>
<dbReference type="GO" id="GO:0016887">
    <property type="term" value="F:ATP hydrolysis activity"/>
    <property type="evidence" value="ECO:0007669"/>
    <property type="project" value="InterPro"/>
</dbReference>
<accession>W4QFN7</accession>
<dbReference type="SMART" id="SM00382">
    <property type="entry name" value="AAA"/>
    <property type="match status" value="2"/>
</dbReference>
<dbReference type="EMBL" id="BAUU01000014">
    <property type="protein sequence ID" value="GAE30896.1"/>
    <property type="molecule type" value="Genomic_DNA"/>
</dbReference>
<dbReference type="InterPro" id="IPR050773">
    <property type="entry name" value="CbxX/CfxQ_RuBisCO_ESX"/>
</dbReference>
<feature type="domain" description="AAA+ ATPase" evidence="4">
    <location>
        <begin position="275"/>
        <end position="416"/>
    </location>
</feature>
<dbReference type="OrthoDB" id="9806903at2"/>
<dbReference type="PRINTS" id="PR00819">
    <property type="entry name" value="CBXCFQXSUPER"/>
</dbReference>
<evidence type="ECO:0000256" key="3">
    <source>
        <dbReference type="ARBA" id="ARBA00022840"/>
    </source>
</evidence>
<evidence type="ECO:0000256" key="1">
    <source>
        <dbReference type="ARBA" id="ARBA00010378"/>
    </source>
</evidence>
<evidence type="ECO:0000313" key="5">
    <source>
        <dbReference type="EMBL" id="GAE30896.1"/>
    </source>
</evidence>
<name>W4QFN7_9BACI</name>
<evidence type="ECO:0000313" key="6">
    <source>
        <dbReference type="Proteomes" id="UP000018895"/>
    </source>
</evidence>
<proteinExistence type="inferred from homology"/>
<reference evidence="5" key="1">
    <citation type="journal article" date="2014" name="Genome Announc.">
        <title>Draft Genome Sequences of Three Alkaliphilic Bacillus Strains, Bacillus wakoensis JCM 9140T, Bacillus akibai JCM 9157T, and Bacillus hemicellulosilyticus JCM 9152T.</title>
        <authorList>
            <person name="Yuki M."/>
            <person name="Oshima K."/>
            <person name="Suda W."/>
            <person name="Oshida Y."/>
            <person name="Kitamura K."/>
            <person name="Iida T."/>
            <person name="Hattori M."/>
            <person name="Ohkuma M."/>
        </authorList>
    </citation>
    <scope>NUCLEOTIDE SEQUENCE [LARGE SCALE GENOMIC DNA]</scope>
    <source>
        <strain evidence="5">JCM 9152</strain>
    </source>
</reference>
<gene>
    <name evidence="5" type="ORF">JCM9152_2326</name>
</gene>
<dbReference type="CDD" id="cd00009">
    <property type="entry name" value="AAA"/>
    <property type="match status" value="2"/>
</dbReference>
<dbReference type="InterPro" id="IPR041627">
    <property type="entry name" value="AAA_lid_6"/>
</dbReference>
<sequence>MLREKGSKEEIIHIIQSVQSGKKNLREADIWQLMNQAEKYDDFPSDMLSTLYIWLAKSRFERIGFVDAMTNEWLEHVDKIDSTSQEVLEMYVEQLFSMLKKLPIPTRFQPIRETDNSVTKKETASNYFKMIADFDHQLHDIQNAWNKVSDRMISHSEDSRIEQVRMAMEQVNSLEEMLHKLKKTTKRYLDSLQGIYHSVQLYGELLNMIKQIETTSQKWHDLMRNVNEEQHVSAINELENMVGLEEVKKRIKKLYQYLDYQQERIKKGYQSKDGLNLHMILTGNPGTGKTHLARLIAKIYYELGLLQRPDVLEVDRSQLVGAYVGQTEEQTMKLIEQANGGVLFIDEAYSLKRSGVSANDYGQTAIDTLVAAMTGPMAGSFAVVLAGYPVEMRAFLRANPGLRSRFPEHNMIHIEDYSIDELLEIGEMIAVENDFLLTTEATYELQKRLEKAKVDDSFGNARTTKSFILEAIFQKGAKVSIPFAEADDFVLLHAEDFQTDEKRTEEKRALDELNDMVGLDHVKEEIHSLASFVRIQQRRREEGLQTLPLELHSVFTGEPGTGKTTVAKLFSKALNELDLLKRGHVVVVSRADLVAGYIGQTAEKTKEKVKDALGGVLFIDEAYSLLSGGQGDYGKEVIQTLVQEMTENEENLVVIMAGYEREMNELLDSNPGLRSRFKKTVHFHPYTADELMEIVEKNAKETGYFLTKEAKKKMRILLDEAHTGQARFAVDRFKQAVQSQSVRLSASQALTKEALMTITEEDI</sequence>
<organism evidence="5 6">
    <name type="scientific">Halalkalibacter hemicellulosilyticusJCM 9152</name>
    <dbReference type="NCBI Taxonomy" id="1236971"/>
    <lineage>
        <taxon>Bacteria</taxon>
        <taxon>Bacillati</taxon>
        <taxon>Bacillota</taxon>
        <taxon>Bacilli</taxon>
        <taxon>Bacillales</taxon>
        <taxon>Bacillaceae</taxon>
        <taxon>Halalkalibacter</taxon>
    </lineage>
</organism>
<dbReference type="InterPro" id="IPR003959">
    <property type="entry name" value="ATPase_AAA_core"/>
</dbReference>
<keyword evidence="3" id="KW-0067">ATP-binding</keyword>
<evidence type="ECO:0000259" key="4">
    <source>
        <dbReference type="SMART" id="SM00382"/>
    </source>
</evidence>
<dbReference type="Gene3D" id="1.10.8.60">
    <property type="match status" value="1"/>
</dbReference>
<dbReference type="GO" id="GO:0005524">
    <property type="term" value="F:ATP binding"/>
    <property type="evidence" value="ECO:0007669"/>
    <property type="project" value="UniProtKB-KW"/>
</dbReference>
<comment type="caution">
    <text evidence="5">The sequence shown here is derived from an EMBL/GenBank/DDBJ whole genome shotgun (WGS) entry which is preliminary data.</text>
</comment>
<comment type="similarity">
    <text evidence="1">Belongs to the CbxX/CfxQ family.</text>
</comment>
<dbReference type="FunFam" id="3.40.50.300:FF:000216">
    <property type="entry name" value="Type VII secretion ATPase EccA"/>
    <property type="match status" value="2"/>
</dbReference>
<dbReference type="InterPro" id="IPR027417">
    <property type="entry name" value="P-loop_NTPase"/>
</dbReference>
<dbReference type="Pfam" id="PF00004">
    <property type="entry name" value="AAA"/>
    <property type="match status" value="2"/>
</dbReference>
<dbReference type="Proteomes" id="UP000018895">
    <property type="component" value="Unassembled WGS sequence"/>
</dbReference>
<dbReference type="InterPro" id="IPR003593">
    <property type="entry name" value="AAA+_ATPase"/>
</dbReference>
<dbReference type="STRING" id="1236971.JCM9152_2326"/>
<dbReference type="PANTHER" id="PTHR43392">
    <property type="entry name" value="AAA-TYPE ATPASE FAMILY PROTEIN / ANKYRIN REPEAT FAMILY PROTEIN"/>
    <property type="match status" value="1"/>
</dbReference>
<dbReference type="RefSeq" id="WP_035343965.1">
    <property type="nucleotide sequence ID" value="NZ_BAUU01000014.1"/>
</dbReference>
<dbReference type="AlphaFoldDB" id="W4QFN7"/>
<dbReference type="Gene3D" id="3.40.50.300">
    <property type="entry name" value="P-loop containing nucleotide triphosphate hydrolases"/>
    <property type="match status" value="2"/>
</dbReference>
<dbReference type="PANTHER" id="PTHR43392:SF2">
    <property type="entry name" value="AAA-TYPE ATPASE FAMILY PROTEIN _ ANKYRIN REPEAT FAMILY PROTEIN"/>
    <property type="match status" value="1"/>
</dbReference>
<dbReference type="InterPro" id="IPR000641">
    <property type="entry name" value="CbxX/CfxQ"/>
</dbReference>
<keyword evidence="2" id="KW-0547">Nucleotide-binding</keyword>
<feature type="domain" description="AAA+ ATPase" evidence="4">
    <location>
        <begin position="549"/>
        <end position="687"/>
    </location>
</feature>
<dbReference type="Pfam" id="PF17866">
    <property type="entry name" value="AAA_lid_6"/>
    <property type="match status" value="2"/>
</dbReference>
<protein>
    <recommendedName>
        <fullName evidence="4">AAA+ ATPase domain-containing protein</fullName>
    </recommendedName>
</protein>